<dbReference type="Pfam" id="PF12725">
    <property type="entry name" value="DUF3810"/>
    <property type="match status" value="1"/>
</dbReference>
<dbReference type="InterPro" id="IPR024294">
    <property type="entry name" value="DUF3810"/>
</dbReference>
<comment type="caution">
    <text evidence="2">The sequence shown here is derived from an EMBL/GenBank/DDBJ whole genome shotgun (WGS) entry which is preliminary data.</text>
</comment>
<evidence type="ECO:0000256" key="1">
    <source>
        <dbReference type="SAM" id="Phobius"/>
    </source>
</evidence>
<evidence type="ECO:0000313" key="2">
    <source>
        <dbReference type="EMBL" id="MPM40523.1"/>
    </source>
</evidence>
<keyword evidence="1" id="KW-0812">Transmembrane</keyword>
<dbReference type="AlphaFoldDB" id="A0A644ZPA1"/>
<accession>A0A644ZPA1</accession>
<feature type="transmembrane region" description="Helical" evidence="1">
    <location>
        <begin position="103"/>
        <end position="122"/>
    </location>
</feature>
<dbReference type="EMBL" id="VSSQ01009031">
    <property type="protein sequence ID" value="MPM40523.1"/>
    <property type="molecule type" value="Genomic_DNA"/>
</dbReference>
<keyword evidence="1" id="KW-1133">Transmembrane helix</keyword>
<organism evidence="2">
    <name type="scientific">bioreactor metagenome</name>
    <dbReference type="NCBI Taxonomy" id="1076179"/>
    <lineage>
        <taxon>unclassified sequences</taxon>
        <taxon>metagenomes</taxon>
        <taxon>ecological metagenomes</taxon>
    </lineage>
</organism>
<keyword evidence="1" id="KW-0472">Membrane</keyword>
<name>A0A644ZPA1_9ZZZZ</name>
<sequence length="368" mass="42947">MKVSKKIYVWSFLFGIGIATFILIELCKKNSLNVERIYSNYIFPFIAKALGGVFGLLPFSIWEIIYVTLLLIPIYLIIRLIYLSIRRSKEIKLHALKYIKTAIILLLPAYFLFNFLWGFNYYREPLVNTLGLSYPKFEKRDLIELSKELIYKANALREIAPEDVNGVFYLKQNFSELCESAEEGFGYIKLRNIPLNKKYDNTKPVALSKLMSYTGITGMYSPFTGEANINIDIPKPTLPVTICHEQAHQRGIAKEEEANYVAYLACINNPNKEFQYSGYYLALNYLMNDLYQEDKEEYNKLKSLYSEKLRRDLNYSYNYWKTKEGPIEKIWDKINDSYLKSNNQSAGVSSYGFMTKLLLAEFKNRIEN</sequence>
<protein>
    <recommendedName>
        <fullName evidence="3">DUF3810 domain-containing protein</fullName>
    </recommendedName>
</protein>
<gene>
    <name evidence="2" type="ORF">SDC9_87167</name>
</gene>
<feature type="transmembrane region" description="Helical" evidence="1">
    <location>
        <begin position="64"/>
        <end position="82"/>
    </location>
</feature>
<reference evidence="2" key="1">
    <citation type="submission" date="2019-08" db="EMBL/GenBank/DDBJ databases">
        <authorList>
            <person name="Kucharzyk K."/>
            <person name="Murdoch R.W."/>
            <person name="Higgins S."/>
            <person name="Loffler F."/>
        </authorList>
    </citation>
    <scope>NUCLEOTIDE SEQUENCE</scope>
</reference>
<feature type="transmembrane region" description="Helical" evidence="1">
    <location>
        <begin position="7"/>
        <end position="26"/>
    </location>
</feature>
<evidence type="ECO:0008006" key="3">
    <source>
        <dbReference type="Google" id="ProtNLM"/>
    </source>
</evidence>
<proteinExistence type="predicted"/>